<gene>
    <name evidence="4" type="ORF">GTW23_12895</name>
</gene>
<evidence type="ECO:0000256" key="1">
    <source>
        <dbReference type="ARBA" id="ARBA00006464"/>
    </source>
</evidence>
<dbReference type="InterPro" id="IPR003362">
    <property type="entry name" value="Bact_transf"/>
</dbReference>
<dbReference type="Proteomes" id="UP001320715">
    <property type="component" value="Unassembled WGS sequence"/>
</dbReference>
<keyword evidence="4" id="KW-0808">Transferase</keyword>
<comment type="caution">
    <text evidence="4">The sequence shown here is derived from an EMBL/GenBank/DDBJ whole genome shotgun (WGS) entry which is preliminary data.</text>
</comment>
<keyword evidence="5" id="KW-1185">Reference proteome</keyword>
<accession>A0ABT1CSB1</accession>
<dbReference type="RefSeq" id="WP_252916065.1">
    <property type="nucleotide sequence ID" value="NZ_CP159480.1"/>
</dbReference>
<dbReference type="EMBL" id="JAAAML010000002">
    <property type="protein sequence ID" value="MCO6409074.1"/>
    <property type="molecule type" value="Genomic_DNA"/>
</dbReference>
<comment type="similarity">
    <text evidence="1">Belongs to the bacterial sugar transferase family.</text>
</comment>
<dbReference type="PROSITE" id="PS51257">
    <property type="entry name" value="PROKAR_LIPOPROTEIN"/>
    <property type="match status" value="1"/>
</dbReference>
<dbReference type="Pfam" id="PF02397">
    <property type="entry name" value="Bac_transf"/>
    <property type="match status" value="1"/>
</dbReference>
<organism evidence="4 5">
    <name type="scientific">Hoeflea alexandrii</name>
    <dbReference type="NCBI Taxonomy" id="288436"/>
    <lineage>
        <taxon>Bacteria</taxon>
        <taxon>Pseudomonadati</taxon>
        <taxon>Pseudomonadota</taxon>
        <taxon>Alphaproteobacteria</taxon>
        <taxon>Hyphomicrobiales</taxon>
        <taxon>Rhizobiaceae</taxon>
        <taxon>Hoeflea</taxon>
    </lineage>
</organism>
<name>A0ABT1CSB1_9HYPH</name>
<dbReference type="GO" id="GO:0016740">
    <property type="term" value="F:transferase activity"/>
    <property type="evidence" value="ECO:0007669"/>
    <property type="project" value="UniProtKB-KW"/>
</dbReference>
<sequence length="209" mass="23199">MLKRIFDLAITIPLAVILAVPALVVACLVRMRLGSPVLFRQQRPGLGGRIFTMFKFRTMTDGRDAGGKLLPDADRLPPFGRWLRASSLDELPELINVIRGDMSLVGPRPLLPEYLPLYSSEQARRHEVRPGITGWAQVNGRNAISWEEKFDYDVWYVDNHSLLLDLKILFMTVGRVLGREGVAAEGSVTAERFLGAQASRPAGKQDGSS</sequence>
<evidence type="ECO:0000313" key="4">
    <source>
        <dbReference type="EMBL" id="MCO6409074.1"/>
    </source>
</evidence>
<dbReference type="PANTHER" id="PTHR30576:SF8">
    <property type="entry name" value="UNDECAPRENYL-PHOSPHATE GALACTOSE PHOSPHOTRANSFERASE"/>
    <property type="match status" value="1"/>
</dbReference>
<feature type="domain" description="Bacterial sugar transferase" evidence="3">
    <location>
        <begin position="3"/>
        <end position="177"/>
    </location>
</feature>
<evidence type="ECO:0000313" key="5">
    <source>
        <dbReference type="Proteomes" id="UP001320715"/>
    </source>
</evidence>
<evidence type="ECO:0000259" key="3">
    <source>
        <dbReference type="Pfam" id="PF02397"/>
    </source>
</evidence>
<evidence type="ECO:0000256" key="2">
    <source>
        <dbReference type="ARBA" id="ARBA00023169"/>
    </source>
</evidence>
<reference evidence="4 5" key="1">
    <citation type="submission" date="2020-01" db="EMBL/GenBank/DDBJ databases">
        <title>Genomes of bacteria type strains.</title>
        <authorList>
            <person name="Chen J."/>
            <person name="Zhu S."/>
            <person name="Yang J."/>
        </authorList>
    </citation>
    <scope>NUCLEOTIDE SEQUENCE [LARGE SCALE GENOMIC DNA]</scope>
    <source>
        <strain evidence="4 5">DSM 16655</strain>
    </source>
</reference>
<protein>
    <submittedName>
        <fullName evidence="4">Sugar transferase</fullName>
    </submittedName>
</protein>
<keyword evidence="2" id="KW-0270">Exopolysaccharide synthesis</keyword>
<proteinExistence type="inferred from homology"/>
<dbReference type="PANTHER" id="PTHR30576">
    <property type="entry name" value="COLANIC BIOSYNTHESIS UDP-GLUCOSE LIPID CARRIER TRANSFERASE"/>
    <property type="match status" value="1"/>
</dbReference>